<proteinExistence type="predicted"/>
<evidence type="ECO:0000256" key="2">
    <source>
        <dbReference type="SAM" id="MobiDB-lite"/>
    </source>
</evidence>
<dbReference type="Pfam" id="PF10342">
    <property type="entry name" value="Kre9_KNH"/>
    <property type="match status" value="1"/>
</dbReference>
<name>A0A9P6L0Z3_9AGAM</name>
<dbReference type="OrthoDB" id="2339190at2759"/>
<dbReference type="InterPro" id="IPR018466">
    <property type="entry name" value="Kre9/Knh1-like_N"/>
</dbReference>
<keyword evidence="6" id="KW-1185">Reference proteome</keyword>
<dbReference type="Proteomes" id="UP000736335">
    <property type="component" value="Unassembled WGS sequence"/>
</dbReference>
<dbReference type="PANTHER" id="PTHR40633">
    <property type="entry name" value="MATRIX PROTEIN, PUTATIVE (AFU_ORTHOLOGUE AFUA_8G05410)-RELATED"/>
    <property type="match status" value="1"/>
</dbReference>
<comment type="caution">
    <text evidence="5">The sequence shown here is derived from an EMBL/GenBank/DDBJ whole genome shotgun (WGS) entry which is preliminary data.</text>
</comment>
<evidence type="ECO:0000313" key="5">
    <source>
        <dbReference type="EMBL" id="KAF9777984.1"/>
    </source>
</evidence>
<accession>A0A9P6L0Z3</accession>
<feature type="signal peptide" evidence="3">
    <location>
        <begin position="1"/>
        <end position="21"/>
    </location>
</feature>
<protein>
    <recommendedName>
        <fullName evidence="4">Yeast cell wall synthesis Kre9/Knh1-like N-terminal domain-containing protein</fullName>
    </recommendedName>
</protein>
<dbReference type="PANTHER" id="PTHR40633:SF1">
    <property type="entry name" value="GPI ANCHORED SERINE-THREONINE RICH PROTEIN (AFU_ORTHOLOGUE AFUA_1G03630)"/>
    <property type="match status" value="1"/>
</dbReference>
<dbReference type="EMBL" id="WIUZ02000025">
    <property type="protein sequence ID" value="KAF9777984.1"/>
    <property type="molecule type" value="Genomic_DNA"/>
</dbReference>
<evidence type="ECO:0000256" key="3">
    <source>
        <dbReference type="SAM" id="SignalP"/>
    </source>
</evidence>
<dbReference type="AlphaFoldDB" id="A0A9P6L0Z3"/>
<evidence type="ECO:0000313" key="6">
    <source>
        <dbReference type="Proteomes" id="UP000736335"/>
    </source>
</evidence>
<dbReference type="InterPro" id="IPR052982">
    <property type="entry name" value="SRP1/TIP1-like"/>
</dbReference>
<reference evidence="5" key="1">
    <citation type="journal article" date="2020" name="Nat. Commun.">
        <title>Large-scale genome sequencing of mycorrhizal fungi provides insights into the early evolution of symbiotic traits.</title>
        <authorList>
            <person name="Miyauchi S."/>
            <person name="Kiss E."/>
            <person name="Kuo A."/>
            <person name="Drula E."/>
            <person name="Kohler A."/>
            <person name="Sanchez-Garcia M."/>
            <person name="Morin E."/>
            <person name="Andreopoulos B."/>
            <person name="Barry K.W."/>
            <person name="Bonito G."/>
            <person name="Buee M."/>
            <person name="Carver A."/>
            <person name="Chen C."/>
            <person name="Cichocki N."/>
            <person name="Clum A."/>
            <person name="Culley D."/>
            <person name="Crous P.W."/>
            <person name="Fauchery L."/>
            <person name="Girlanda M."/>
            <person name="Hayes R.D."/>
            <person name="Keri Z."/>
            <person name="LaButti K."/>
            <person name="Lipzen A."/>
            <person name="Lombard V."/>
            <person name="Magnuson J."/>
            <person name="Maillard F."/>
            <person name="Murat C."/>
            <person name="Nolan M."/>
            <person name="Ohm R.A."/>
            <person name="Pangilinan J."/>
            <person name="Pereira M.F."/>
            <person name="Perotto S."/>
            <person name="Peter M."/>
            <person name="Pfister S."/>
            <person name="Riley R."/>
            <person name="Sitrit Y."/>
            <person name="Stielow J.B."/>
            <person name="Szollosi G."/>
            <person name="Zifcakova L."/>
            <person name="Stursova M."/>
            <person name="Spatafora J.W."/>
            <person name="Tedersoo L."/>
            <person name="Vaario L.M."/>
            <person name="Yamada A."/>
            <person name="Yan M."/>
            <person name="Wang P."/>
            <person name="Xu J."/>
            <person name="Bruns T."/>
            <person name="Baldrian P."/>
            <person name="Vilgalys R."/>
            <person name="Dunand C."/>
            <person name="Henrissat B."/>
            <person name="Grigoriev I.V."/>
            <person name="Hibbett D."/>
            <person name="Nagy L.G."/>
            <person name="Martin F.M."/>
        </authorList>
    </citation>
    <scope>NUCLEOTIDE SEQUENCE</scope>
    <source>
        <strain evidence="5">UH-Tt-Lm1</strain>
    </source>
</reference>
<organism evidence="5 6">
    <name type="scientific">Thelephora terrestris</name>
    <dbReference type="NCBI Taxonomy" id="56493"/>
    <lineage>
        <taxon>Eukaryota</taxon>
        <taxon>Fungi</taxon>
        <taxon>Dikarya</taxon>
        <taxon>Basidiomycota</taxon>
        <taxon>Agaricomycotina</taxon>
        <taxon>Agaricomycetes</taxon>
        <taxon>Thelephorales</taxon>
        <taxon>Thelephoraceae</taxon>
        <taxon>Thelephora</taxon>
    </lineage>
</organism>
<evidence type="ECO:0000259" key="4">
    <source>
        <dbReference type="Pfam" id="PF10342"/>
    </source>
</evidence>
<feature type="region of interest" description="Disordered" evidence="2">
    <location>
        <begin position="132"/>
        <end position="228"/>
    </location>
</feature>
<gene>
    <name evidence="5" type="ORF">BJ322DRAFT_510195</name>
</gene>
<reference evidence="5" key="2">
    <citation type="submission" date="2020-11" db="EMBL/GenBank/DDBJ databases">
        <authorList>
            <consortium name="DOE Joint Genome Institute"/>
            <person name="Kuo A."/>
            <person name="Miyauchi S."/>
            <person name="Kiss E."/>
            <person name="Drula E."/>
            <person name="Kohler A."/>
            <person name="Sanchez-Garcia M."/>
            <person name="Andreopoulos B."/>
            <person name="Barry K.W."/>
            <person name="Bonito G."/>
            <person name="Buee M."/>
            <person name="Carver A."/>
            <person name="Chen C."/>
            <person name="Cichocki N."/>
            <person name="Clum A."/>
            <person name="Culley D."/>
            <person name="Crous P.W."/>
            <person name="Fauchery L."/>
            <person name="Girlanda M."/>
            <person name="Hayes R."/>
            <person name="Keri Z."/>
            <person name="Labutti K."/>
            <person name="Lipzen A."/>
            <person name="Lombard V."/>
            <person name="Magnuson J."/>
            <person name="Maillard F."/>
            <person name="Morin E."/>
            <person name="Murat C."/>
            <person name="Nolan M."/>
            <person name="Ohm R."/>
            <person name="Pangilinan J."/>
            <person name="Pereira M."/>
            <person name="Perotto S."/>
            <person name="Peter M."/>
            <person name="Riley R."/>
            <person name="Sitrit Y."/>
            <person name="Stielow B."/>
            <person name="Szollosi G."/>
            <person name="Zifcakova L."/>
            <person name="Stursova M."/>
            <person name="Spatafora J.W."/>
            <person name="Tedersoo L."/>
            <person name="Vaario L.-M."/>
            <person name="Yamada A."/>
            <person name="Yan M."/>
            <person name="Wang P."/>
            <person name="Xu J."/>
            <person name="Bruns T."/>
            <person name="Baldrian P."/>
            <person name="Vilgalys R."/>
            <person name="Henrissat B."/>
            <person name="Grigoriev I.V."/>
            <person name="Hibbett D."/>
            <person name="Nagy L.G."/>
            <person name="Martin F.M."/>
        </authorList>
    </citation>
    <scope>NUCLEOTIDE SEQUENCE</scope>
    <source>
        <strain evidence="5">UH-Tt-Lm1</strain>
    </source>
</reference>
<feature type="domain" description="Yeast cell wall synthesis Kre9/Knh1-like N-terminal" evidence="4">
    <location>
        <begin position="40"/>
        <end position="133"/>
    </location>
</feature>
<evidence type="ECO:0000256" key="1">
    <source>
        <dbReference type="ARBA" id="ARBA00022729"/>
    </source>
</evidence>
<keyword evidence="1 3" id="KW-0732">Signal</keyword>
<feature type="compositionally biased region" description="Low complexity" evidence="2">
    <location>
        <begin position="141"/>
        <end position="228"/>
    </location>
</feature>
<sequence length="252" mass="25080">MVSFSSIAFIALVHITCLVNGSPLVVRDPLDVAAPPVTYPTQGVVWTVGQTQTVTWDTSNLPAQITNPTGQVVLGWIDSSGSYNLQLKTPLASGFPITAGQVNIVVPAGYPDGNSYIISLIGSADNISPTFTITSGGGGSPSSSIAAAPPTTTPTPSTQSTPAPANQPTPTTTGSGSSNQDNVASPNPSSPAHPSSVSSSALSSQSSSSPSPSGTPGSSNSSSNSTNAAWVNSPISTMVISLLAGSLVAILS</sequence>
<feature type="chain" id="PRO_5040185941" description="Yeast cell wall synthesis Kre9/Knh1-like N-terminal domain-containing protein" evidence="3">
    <location>
        <begin position="22"/>
        <end position="252"/>
    </location>
</feature>